<dbReference type="SUPFAM" id="SSF49785">
    <property type="entry name" value="Galactose-binding domain-like"/>
    <property type="match status" value="1"/>
</dbReference>
<keyword evidence="5" id="KW-0378">Hydrolase</keyword>
<proteinExistence type="inferred from homology"/>
<evidence type="ECO:0000256" key="3">
    <source>
        <dbReference type="ARBA" id="ARBA00012756"/>
    </source>
</evidence>
<evidence type="ECO:0000313" key="11">
    <source>
        <dbReference type="Proteomes" id="UP001064489"/>
    </source>
</evidence>
<evidence type="ECO:0000259" key="9">
    <source>
        <dbReference type="Pfam" id="PF21467"/>
    </source>
</evidence>
<comment type="similarity">
    <text evidence="2">Belongs to the glycosyl hydrolase 35 family.</text>
</comment>
<reference evidence="10" key="2">
    <citation type="submission" date="2023-02" db="EMBL/GenBank/DDBJ databases">
        <authorList>
            <person name="Swenson N.G."/>
            <person name="Wegrzyn J.L."/>
            <person name="Mcevoy S.L."/>
        </authorList>
    </citation>
    <scope>NUCLEOTIDE SEQUENCE</scope>
    <source>
        <strain evidence="10">91603</strain>
        <tissue evidence="10">Leaf</tissue>
    </source>
</reference>
<keyword evidence="6" id="KW-0326">Glycosidase</keyword>
<organism evidence="10 11">
    <name type="scientific">Acer negundo</name>
    <name type="common">Box elder</name>
    <dbReference type="NCBI Taxonomy" id="4023"/>
    <lineage>
        <taxon>Eukaryota</taxon>
        <taxon>Viridiplantae</taxon>
        <taxon>Streptophyta</taxon>
        <taxon>Embryophyta</taxon>
        <taxon>Tracheophyta</taxon>
        <taxon>Spermatophyta</taxon>
        <taxon>Magnoliopsida</taxon>
        <taxon>eudicotyledons</taxon>
        <taxon>Gunneridae</taxon>
        <taxon>Pentapetalae</taxon>
        <taxon>rosids</taxon>
        <taxon>malvids</taxon>
        <taxon>Sapindales</taxon>
        <taxon>Sapindaceae</taxon>
        <taxon>Hippocastanoideae</taxon>
        <taxon>Acereae</taxon>
        <taxon>Acer</taxon>
    </lineage>
</organism>
<evidence type="ECO:0000256" key="5">
    <source>
        <dbReference type="ARBA" id="ARBA00022801"/>
    </source>
</evidence>
<evidence type="ECO:0000256" key="6">
    <source>
        <dbReference type="ARBA" id="ARBA00023295"/>
    </source>
</evidence>
<dbReference type="Proteomes" id="UP001064489">
    <property type="component" value="Chromosome 10"/>
</dbReference>
<evidence type="ECO:0000313" key="10">
    <source>
        <dbReference type="EMBL" id="KAI9165720.1"/>
    </source>
</evidence>
<accession>A0AAD5NL55</accession>
<feature type="domain" description="Beta-galactosidase beta-sandwich" evidence="8">
    <location>
        <begin position="296"/>
        <end position="351"/>
    </location>
</feature>
<dbReference type="InterPro" id="IPR019801">
    <property type="entry name" value="Glyco_hydro_35_CS"/>
</dbReference>
<keyword evidence="4" id="KW-0732">Signal</keyword>
<dbReference type="InterPro" id="IPR017853">
    <property type="entry name" value="GH"/>
</dbReference>
<dbReference type="Pfam" id="PF17834">
    <property type="entry name" value="GHD"/>
    <property type="match status" value="1"/>
</dbReference>
<comment type="caution">
    <text evidence="10">The sequence shown here is derived from an EMBL/GenBank/DDBJ whole genome shotgun (WGS) entry which is preliminary data.</text>
</comment>
<dbReference type="AlphaFoldDB" id="A0AAD5NL55"/>
<dbReference type="Pfam" id="PF21467">
    <property type="entry name" value="BetaGal_gal-bd"/>
    <property type="match status" value="1"/>
</dbReference>
<dbReference type="Pfam" id="PF01301">
    <property type="entry name" value="Glyco_hydro_35"/>
    <property type="match status" value="1"/>
</dbReference>
<dbReference type="SUPFAM" id="SSF51445">
    <property type="entry name" value="(Trans)glycosidases"/>
    <property type="match status" value="1"/>
</dbReference>
<feature type="domain" description="Beta-galactosidase galactose-binding" evidence="9">
    <location>
        <begin position="420"/>
        <end position="469"/>
    </location>
</feature>
<dbReference type="EC" id="3.2.1.23" evidence="3"/>
<dbReference type="InterPro" id="IPR031330">
    <property type="entry name" value="Gly_Hdrlase_35_cat"/>
</dbReference>
<sequence>MVHALWGCSRLKKIQTDYGFMKKIRQDVGNVVQWSSDYLAEIQAVSVDVSKVMRGLVQDEIKWMSPEMWSGIIKKAKAGGLNVIQTCVFWNVHEPVQGQYHMKKFTKMIIDMMKEEKLYASQGGPIILSQIENEYNAVQDALKESGTRYVQWAGTMVVGLKTGVPWINTCNGRNCGDTFPGPNKPNKPVLWTENWTAQYRVFGDPPSQRNAEDLVFSVACFFSKNGTLTNYYMYYGRSTTSFVTTRYYDEAPIDEYGLLREPKWGHLRDLHFALKLCKKALLFGTTFVEILGPYVEARIYEEPKSGSCAAFLSNNHSRKSQTATFRGTNYYLPQHSISILPDCKTVIYNTQTDIGDNLERRYAGVRSVAIQGLNLGTLDLTNNGWSHQVGLEGEKLRVYTLEGSHSVKWKKADSTRGAITWYKAYFDEPKGNDPLAIELATMSKGMVWINGKSIRRYWVSYHSSLGRPSQSL</sequence>
<dbReference type="InterPro" id="IPR001944">
    <property type="entry name" value="Glycoside_Hdrlase_35"/>
</dbReference>
<dbReference type="InterPro" id="IPR048913">
    <property type="entry name" value="BetaGal_gal-bd"/>
</dbReference>
<protein>
    <recommendedName>
        <fullName evidence="3">beta-galactosidase</fullName>
        <ecNumber evidence="3">3.2.1.23</ecNumber>
    </recommendedName>
</protein>
<reference evidence="10" key="1">
    <citation type="journal article" date="2022" name="Plant J.">
        <title>Strategies of tolerance reflected in two North American maple genomes.</title>
        <authorList>
            <person name="McEvoy S.L."/>
            <person name="Sezen U.U."/>
            <person name="Trouern-Trend A."/>
            <person name="McMahon S.M."/>
            <person name="Schaberg P.G."/>
            <person name="Yang J."/>
            <person name="Wegrzyn J.L."/>
            <person name="Swenson N.G."/>
        </authorList>
    </citation>
    <scope>NUCLEOTIDE SEQUENCE</scope>
    <source>
        <strain evidence="10">91603</strain>
    </source>
</reference>
<dbReference type="Gene3D" id="3.20.20.80">
    <property type="entry name" value="Glycosidases"/>
    <property type="match status" value="2"/>
</dbReference>
<dbReference type="PROSITE" id="PS01182">
    <property type="entry name" value="GLYCOSYL_HYDROL_F35"/>
    <property type="match status" value="1"/>
</dbReference>
<evidence type="ECO:0000256" key="4">
    <source>
        <dbReference type="ARBA" id="ARBA00022729"/>
    </source>
</evidence>
<comment type="catalytic activity">
    <reaction evidence="1">
        <text>Hydrolysis of terminal non-reducing beta-D-galactose residues in beta-D-galactosides.</text>
        <dbReference type="EC" id="3.2.1.23"/>
    </reaction>
</comment>
<evidence type="ECO:0000256" key="2">
    <source>
        <dbReference type="ARBA" id="ARBA00009809"/>
    </source>
</evidence>
<dbReference type="InterPro" id="IPR041392">
    <property type="entry name" value="GHD"/>
</dbReference>
<dbReference type="GO" id="GO:0005975">
    <property type="term" value="P:carbohydrate metabolic process"/>
    <property type="evidence" value="ECO:0007669"/>
    <property type="project" value="InterPro"/>
</dbReference>
<dbReference type="PRINTS" id="PR00742">
    <property type="entry name" value="GLHYDRLASE35"/>
</dbReference>
<keyword evidence="11" id="KW-1185">Reference proteome</keyword>
<dbReference type="Gene3D" id="2.60.120.260">
    <property type="entry name" value="Galactose-binding domain-like"/>
    <property type="match status" value="1"/>
</dbReference>
<evidence type="ECO:0000256" key="1">
    <source>
        <dbReference type="ARBA" id="ARBA00001412"/>
    </source>
</evidence>
<evidence type="ECO:0000259" key="7">
    <source>
        <dbReference type="Pfam" id="PF01301"/>
    </source>
</evidence>
<dbReference type="GO" id="GO:0004565">
    <property type="term" value="F:beta-galactosidase activity"/>
    <property type="evidence" value="ECO:0007669"/>
    <property type="project" value="UniProtKB-EC"/>
</dbReference>
<dbReference type="EMBL" id="JAJSOW010000105">
    <property type="protein sequence ID" value="KAI9165720.1"/>
    <property type="molecule type" value="Genomic_DNA"/>
</dbReference>
<feature type="domain" description="Glycoside hydrolase 35 catalytic" evidence="7">
    <location>
        <begin position="101"/>
        <end position="271"/>
    </location>
</feature>
<dbReference type="PANTHER" id="PTHR23421">
    <property type="entry name" value="BETA-GALACTOSIDASE RELATED"/>
    <property type="match status" value="1"/>
</dbReference>
<dbReference type="InterPro" id="IPR008979">
    <property type="entry name" value="Galactose-bd-like_sf"/>
</dbReference>
<evidence type="ECO:0000259" key="8">
    <source>
        <dbReference type="Pfam" id="PF17834"/>
    </source>
</evidence>
<gene>
    <name evidence="10" type="ORF">LWI28_019382</name>
</gene>
<name>A0AAD5NL55_ACENE</name>